<dbReference type="AlphaFoldDB" id="A0A5B6YJP0"/>
<gene>
    <name evidence="2" type="ORF">Din_001402</name>
</gene>
<evidence type="ECO:0000313" key="2">
    <source>
        <dbReference type="EMBL" id="MPA31961.1"/>
    </source>
</evidence>
<dbReference type="EMBL" id="GHES01001402">
    <property type="protein sequence ID" value="MPA31961.1"/>
    <property type="molecule type" value="Transcribed_RNA"/>
</dbReference>
<reference evidence="2" key="1">
    <citation type="submission" date="2019-08" db="EMBL/GenBank/DDBJ databases">
        <title>Reference gene set and small RNA set construction with multiple tissues from Davidia involucrata Baill.</title>
        <authorList>
            <person name="Yang H."/>
            <person name="Zhou C."/>
            <person name="Li G."/>
            <person name="Wang J."/>
            <person name="Gao P."/>
            <person name="Wang M."/>
            <person name="Wang R."/>
            <person name="Zhao Y."/>
        </authorList>
    </citation>
    <scope>NUCLEOTIDE SEQUENCE</scope>
    <source>
        <tissue evidence="2">Mixed with DoveR01_LX</tissue>
    </source>
</reference>
<name>A0A5B6YJP0_DAVIN</name>
<evidence type="ECO:0000256" key="1">
    <source>
        <dbReference type="SAM" id="MobiDB-lite"/>
    </source>
</evidence>
<proteinExistence type="predicted"/>
<organism evidence="2">
    <name type="scientific">Davidia involucrata</name>
    <name type="common">Dove tree</name>
    <dbReference type="NCBI Taxonomy" id="16924"/>
    <lineage>
        <taxon>Eukaryota</taxon>
        <taxon>Viridiplantae</taxon>
        <taxon>Streptophyta</taxon>
        <taxon>Embryophyta</taxon>
        <taxon>Tracheophyta</taxon>
        <taxon>Spermatophyta</taxon>
        <taxon>Magnoliopsida</taxon>
        <taxon>eudicotyledons</taxon>
        <taxon>Gunneridae</taxon>
        <taxon>Pentapetalae</taxon>
        <taxon>asterids</taxon>
        <taxon>Cornales</taxon>
        <taxon>Nyssaceae</taxon>
        <taxon>Davidia</taxon>
    </lineage>
</organism>
<feature type="region of interest" description="Disordered" evidence="1">
    <location>
        <begin position="24"/>
        <end position="44"/>
    </location>
</feature>
<dbReference type="PANTHER" id="PTHR15319:SF1">
    <property type="entry name" value="TATA BOX-BINDING PROTEIN-ASSOCIATED FACTOR RNA POLYMERASE I SUBUNIT C"/>
    <property type="match status" value="1"/>
</dbReference>
<protein>
    <submittedName>
        <fullName evidence="2">Uncharacterized protein</fullName>
    </submittedName>
</protein>
<sequence length="905" mass="101706">MDFSEEWKSLWPISSVFSAPRLLSGGSGRGGGGTPSNDSEDLGPLIFNPSPKTLTLLFTSPSLLLHLPTPFPHLSLSRFLYTSNDDSSLLPSTSSSVARDFGPQLSDAASALPHNRIQLLRCHPNSSDVFAFFPTGNNCDRVGFVVLSIKDSKLKVRGGGGEIFTAKNKLNNRILKLLVNPIADSSSSSDNFCFTTVGYLLATTMYSIHWFSIGIKGLGSDSERPVINMLGSKLFKSCSIVHACWSPHLPEESVVLLESGELFLFDLEFHSRTQSSNARFIGRRLGVSWNDSTCLEKGGWLSCEFSWHPRILIVAHSNAVFLVDLRSEVSNVNCLLKIETLAMDISVQNDRFVAFSKAGSDGFYFTVASDHWLLLCDVRKPLMPLLRWAHDRANPCYIDVFPLSELRSHSNDDKYKWASESGYCIVMGSFWNCEFSLFCYGPALRGSVASEISRFCKSFYAWELPSELSLSGRECHCGNCLVREEFSKDALPEWIDWRQKKEIVLGFGILDKELSAQLSEPDCFGGFTLIRLMSSGKLESQRYCASWEFEKMSKEAHKESALHFEDSLLYAVGDGEYKFPKRFKYVKLDYLNGYMKGNLAKVLVEKMKKPSKGPQEKDSFRTDFHQYMCEKLKACGFSRLRSSSAVFDVFKDINLPTSIYEIALRSIWEGMPVNLLQLAFSNYSEFLEVLVNNKKESLEFLDIPHQPQLPPFFFQNPSCRSSKWSQKVQPGDALVGPIFPLPVLLTLRKLRVEENESVLSADTQLTLKCNEVMQVANEMAISGSGSDLQNDHVVSLAEDREETCHGSQKGNIFSFHEAVALSDKSSAMDATPKNSVSKDERFKTLILKKSEEVVSNVRMEMIGPELFALSQLELKFGDRAMNFGPKELKIYKLLKRQYLNFLEGF</sequence>
<accession>A0A5B6YJP0</accession>
<dbReference type="InterPro" id="IPR038801">
    <property type="entry name" value="TAF1C"/>
</dbReference>
<dbReference type="PANTHER" id="PTHR15319">
    <property type="entry name" value="TATA BOX-BINDING PROTEIN ASSOCIATED FACTOR RNA POLYMERASE I SUBUNIT C"/>
    <property type="match status" value="1"/>
</dbReference>
<dbReference type="GO" id="GO:0001650">
    <property type="term" value="C:fibrillar center"/>
    <property type="evidence" value="ECO:0007669"/>
    <property type="project" value="TreeGrafter"/>
</dbReference>
<feature type="compositionally biased region" description="Gly residues" evidence="1">
    <location>
        <begin position="25"/>
        <end position="34"/>
    </location>
</feature>
<dbReference type="GO" id="GO:0001164">
    <property type="term" value="F:RNA polymerase I core promoter sequence-specific DNA binding"/>
    <property type="evidence" value="ECO:0007669"/>
    <property type="project" value="TreeGrafter"/>
</dbReference>